<evidence type="ECO:0000256" key="1">
    <source>
        <dbReference type="SAM" id="MobiDB-lite"/>
    </source>
</evidence>
<evidence type="ECO:0000313" key="3">
    <source>
        <dbReference type="Proteomes" id="UP000275772"/>
    </source>
</evidence>
<dbReference type="GO" id="GO:0006396">
    <property type="term" value="P:RNA processing"/>
    <property type="evidence" value="ECO:0007669"/>
    <property type="project" value="InterPro"/>
</dbReference>
<dbReference type="AlphaFoldDB" id="A0A383V0M1"/>
<dbReference type="VEuPathDB" id="FungiDB:BLGHR1_16342"/>
<dbReference type="EMBL" id="UNSH01000081">
    <property type="protein sequence ID" value="SZF05539.1"/>
    <property type="molecule type" value="Genomic_DNA"/>
</dbReference>
<reference evidence="2 3" key="1">
    <citation type="submission" date="2017-11" db="EMBL/GenBank/DDBJ databases">
        <authorList>
            <person name="Kracher B."/>
        </authorList>
    </citation>
    <scope>NUCLEOTIDE SEQUENCE [LARGE SCALE GENOMIC DNA]</scope>
    <source>
        <strain evidence="2 3">RACE1</strain>
    </source>
</reference>
<proteinExistence type="predicted"/>
<sequence>MDTSNITTHLRYLTESSHLLALSAPEVSRFLMNKYNKLSLKYEKDSKISQVPKSCNACGAIIILGWGGTIKHESMNINQIGKKVNSKKRHQKQVGENSKTLVYECKVCHGKTRETLRNKPKIKFQSNTGRFPCANMSASSENQNLPGQLYTHGTQSLSSKKRRKSKKNTLEALLAERKDAGPKSVGFDLMDFMKKT</sequence>
<feature type="compositionally biased region" description="Polar residues" evidence="1">
    <location>
        <begin position="136"/>
        <end position="157"/>
    </location>
</feature>
<dbReference type="Proteomes" id="UP000275772">
    <property type="component" value="Unassembled WGS sequence"/>
</dbReference>
<dbReference type="InterPro" id="IPR007175">
    <property type="entry name" value="Rpr2/Snm1/Rpp21"/>
</dbReference>
<gene>
    <name evidence="2" type="ORF">BLGHR1_16342</name>
</gene>
<organism evidence="2 3">
    <name type="scientific">Blumeria hordei</name>
    <name type="common">Barley powdery mildew</name>
    <name type="synonym">Blumeria graminis f. sp. hordei</name>
    <dbReference type="NCBI Taxonomy" id="2867405"/>
    <lineage>
        <taxon>Eukaryota</taxon>
        <taxon>Fungi</taxon>
        <taxon>Dikarya</taxon>
        <taxon>Ascomycota</taxon>
        <taxon>Pezizomycotina</taxon>
        <taxon>Leotiomycetes</taxon>
        <taxon>Erysiphales</taxon>
        <taxon>Erysiphaceae</taxon>
        <taxon>Blumeria</taxon>
    </lineage>
</organism>
<protein>
    <submittedName>
        <fullName evidence="2">Uncharacterized protein</fullName>
    </submittedName>
</protein>
<feature type="region of interest" description="Disordered" evidence="1">
    <location>
        <begin position="135"/>
        <end position="167"/>
    </location>
</feature>
<accession>A0A383V0M1</accession>
<name>A0A383V0M1_BLUHO</name>
<evidence type="ECO:0000313" key="2">
    <source>
        <dbReference type="EMBL" id="SZF05539.1"/>
    </source>
</evidence>
<dbReference type="Pfam" id="PF04032">
    <property type="entry name" value="Rpr2"/>
    <property type="match status" value="1"/>
</dbReference>